<evidence type="ECO:0000256" key="2">
    <source>
        <dbReference type="SAM" id="Phobius"/>
    </source>
</evidence>
<proteinExistence type="predicted"/>
<feature type="transmembrane region" description="Helical" evidence="2">
    <location>
        <begin position="27"/>
        <end position="47"/>
    </location>
</feature>
<name>A0ABV4SM05_9ACTN</name>
<dbReference type="Gene3D" id="2.130.10.10">
    <property type="entry name" value="YVTN repeat-like/Quinoprotein amine dehydrogenase"/>
    <property type="match status" value="2"/>
</dbReference>
<evidence type="ECO:0000259" key="3">
    <source>
        <dbReference type="Pfam" id="PF13360"/>
    </source>
</evidence>
<keyword evidence="5" id="KW-1185">Reference proteome</keyword>
<dbReference type="RefSeq" id="WP_372563664.1">
    <property type="nucleotide sequence ID" value="NZ_JBGOSP010000009.1"/>
</dbReference>
<reference evidence="4 5" key="1">
    <citation type="submission" date="2024-08" db="EMBL/GenBank/DDBJ databases">
        <title>Genome sequence of Streptomyces aureus CACIA-1.46HGO.</title>
        <authorList>
            <person name="Evangelista-Martinez Z."/>
        </authorList>
    </citation>
    <scope>NUCLEOTIDE SEQUENCE [LARGE SCALE GENOMIC DNA]</scope>
    <source>
        <strain evidence="4 5">CACIA-1.46HGO</strain>
    </source>
</reference>
<organism evidence="4 5">
    <name type="scientific">Streptomyces aureus</name>
    <dbReference type="NCBI Taxonomy" id="193461"/>
    <lineage>
        <taxon>Bacteria</taxon>
        <taxon>Bacillati</taxon>
        <taxon>Actinomycetota</taxon>
        <taxon>Actinomycetes</taxon>
        <taxon>Kitasatosporales</taxon>
        <taxon>Streptomycetaceae</taxon>
        <taxon>Streptomyces</taxon>
    </lineage>
</organism>
<dbReference type="InterPro" id="IPR002372">
    <property type="entry name" value="PQQ_rpt_dom"/>
</dbReference>
<feature type="region of interest" description="Disordered" evidence="1">
    <location>
        <begin position="55"/>
        <end position="90"/>
    </location>
</feature>
<dbReference type="Proteomes" id="UP001571476">
    <property type="component" value="Unassembled WGS sequence"/>
</dbReference>
<feature type="compositionally biased region" description="Basic and acidic residues" evidence="1">
    <location>
        <begin position="68"/>
        <end position="85"/>
    </location>
</feature>
<evidence type="ECO:0000313" key="5">
    <source>
        <dbReference type="Proteomes" id="UP001571476"/>
    </source>
</evidence>
<keyword evidence="2" id="KW-0812">Transmembrane</keyword>
<dbReference type="InterPro" id="IPR015943">
    <property type="entry name" value="WD40/YVTN_repeat-like_dom_sf"/>
</dbReference>
<keyword evidence="2" id="KW-1133">Transmembrane helix</keyword>
<evidence type="ECO:0000313" key="4">
    <source>
        <dbReference type="EMBL" id="MFA3838568.1"/>
    </source>
</evidence>
<evidence type="ECO:0000256" key="1">
    <source>
        <dbReference type="SAM" id="MobiDB-lite"/>
    </source>
</evidence>
<protein>
    <submittedName>
        <fullName evidence="4">PQQ-binding-like beta-propeller repeat protein</fullName>
    </submittedName>
</protein>
<dbReference type="EMBL" id="JBGOSP010000009">
    <property type="protein sequence ID" value="MFA3838568.1"/>
    <property type="molecule type" value="Genomic_DNA"/>
</dbReference>
<keyword evidence="2" id="KW-0472">Membrane</keyword>
<feature type="domain" description="Pyrrolo-quinoline quinone repeat" evidence="3">
    <location>
        <begin position="171"/>
        <end position="434"/>
    </location>
</feature>
<sequence length="498" mass="53955">MTFGPPPSPFTQSQRVAVERRRRRTKVWVSVVAGLAVVACAGAWFTWGGLPGDDKDDAVGGQAAPRQAPDEVRETVEQPPKDRSGHLGTSLIDALPPGKNLAMPGTWATSKVLVKGMNSTLEGIKAGTDEEAWHYRLPGLICGTTRHVTTDGRTAILFRSSKGEDAPCDRLALFSLNRGEKLWQVTVPMPKSGHSFSDPNVTLTRGVVATAWGAGSAAYDMAEGKRLWVHKRTAKCRDGGFAGGRGILLRRDCVNEAQKWGNSRYQVQKIDPQTGRSKWTYDVADGVNLVYLASSEPPVVAVAAGDAGLTDLISLDGKGKHRATIRLEGGNYEVDCSADLVNESSVEDCVHVVVGRKQAFITSGEHVEGINHTSNWIVSFDLATGRTDLKFESGQDQMIYPIRMSGDQVLAFKRSTDNFAPSSVVSLDPKTGAITPYYYFNVLAEANFMDPKLDDIVFENGRIYFAARELQGVSKDGKAARLWGAVGIESVAVRRPSS</sequence>
<comment type="caution">
    <text evidence="4">The sequence shown here is derived from an EMBL/GenBank/DDBJ whole genome shotgun (WGS) entry which is preliminary data.</text>
</comment>
<accession>A0ABV4SM05</accession>
<dbReference type="SUPFAM" id="SSF50998">
    <property type="entry name" value="Quinoprotein alcohol dehydrogenase-like"/>
    <property type="match status" value="2"/>
</dbReference>
<gene>
    <name evidence="4" type="ORF">ACEG43_20725</name>
</gene>
<dbReference type="InterPro" id="IPR011047">
    <property type="entry name" value="Quinoprotein_ADH-like_sf"/>
</dbReference>
<dbReference type="Pfam" id="PF13360">
    <property type="entry name" value="PQQ_2"/>
    <property type="match status" value="1"/>
</dbReference>